<evidence type="ECO:0000313" key="3">
    <source>
        <dbReference type="EMBL" id="MBC6446695.1"/>
    </source>
</evidence>
<evidence type="ECO:0000259" key="2">
    <source>
        <dbReference type="Pfam" id="PF07282"/>
    </source>
</evidence>
<evidence type="ECO:0000256" key="1">
    <source>
        <dbReference type="ARBA" id="ARBA00023125"/>
    </source>
</evidence>
<name>A0ABR7L1Y8_9PSEU</name>
<feature type="domain" description="Cas12f1-like TNB" evidence="2">
    <location>
        <begin position="2"/>
        <end position="36"/>
    </location>
</feature>
<dbReference type="Proteomes" id="UP000734823">
    <property type="component" value="Unassembled WGS sequence"/>
</dbReference>
<keyword evidence="4" id="KW-1185">Reference proteome</keyword>
<dbReference type="EMBL" id="JABVED010000002">
    <property type="protein sequence ID" value="MBC6446695.1"/>
    <property type="molecule type" value="Genomic_DNA"/>
</dbReference>
<organism evidence="3 4">
    <name type="scientific">Actinokineospora xionganensis</name>
    <dbReference type="NCBI Taxonomy" id="2684470"/>
    <lineage>
        <taxon>Bacteria</taxon>
        <taxon>Bacillati</taxon>
        <taxon>Actinomycetota</taxon>
        <taxon>Actinomycetes</taxon>
        <taxon>Pseudonocardiales</taxon>
        <taxon>Pseudonocardiaceae</taxon>
        <taxon>Actinokineospora</taxon>
    </lineage>
</organism>
<keyword evidence="1" id="KW-0238">DNA-binding</keyword>
<dbReference type="Pfam" id="PF07282">
    <property type="entry name" value="Cas12f1-like_TNB"/>
    <property type="match status" value="1"/>
</dbReference>
<sequence>MKVDPRFTSQRCSACGIVDREARESQAAFQCRSCGSPATPT</sequence>
<protein>
    <submittedName>
        <fullName evidence="3">Transposase</fullName>
    </submittedName>
</protein>
<reference evidence="3 4" key="1">
    <citation type="submission" date="2020-06" db="EMBL/GenBank/DDBJ databases">
        <title>Actinokineospora xiongansis sp. nov., isolated from soil of Baiyangdian.</title>
        <authorList>
            <person name="Zhang X."/>
        </authorList>
    </citation>
    <scope>NUCLEOTIDE SEQUENCE [LARGE SCALE GENOMIC DNA]</scope>
    <source>
        <strain evidence="3 4">HBU206404</strain>
    </source>
</reference>
<accession>A0ABR7L1Y8</accession>
<evidence type="ECO:0000313" key="4">
    <source>
        <dbReference type="Proteomes" id="UP000734823"/>
    </source>
</evidence>
<dbReference type="InterPro" id="IPR010095">
    <property type="entry name" value="Cas12f1-like_TNB"/>
</dbReference>
<gene>
    <name evidence="3" type="ORF">GPZ80_05840</name>
</gene>
<comment type="caution">
    <text evidence="3">The sequence shown here is derived from an EMBL/GenBank/DDBJ whole genome shotgun (WGS) entry which is preliminary data.</text>
</comment>
<proteinExistence type="predicted"/>